<evidence type="ECO:0000256" key="2">
    <source>
        <dbReference type="ARBA" id="ARBA00022475"/>
    </source>
</evidence>
<keyword evidence="6" id="KW-1015">Disulfide bond</keyword>
<evidence type="ECO:0000313" key="11">
    <source>
        <dbReference type="Ensembl" id="ENSMALP00000004037.1"/>
    </source>
</evidence>
<comment type="subcellular location">
    <subcellularLocation>
        <location evidence="1">Cell membrane</location>
    </subcellularLocation>
</comment>
<dbReference type="InterPro" id="IPR003599">
    <property type="entry name" value="Ig_sub"/>
</dbReference>
<feature type="transmembrane region" description="Helical" evidence="9">
    <location>
        <begin position="161"/>
        <end position="182"/>
    </location>
</feature>
<dbReference type="PANTHER" id="PTHR19433">
    <property type="entry name" value="T-CELL RECEPTOR ALPHA CHAIN V REGION-RELATED"/>
    <property type="match status" value="1"/>
</dbReference>
<feature type="region of interest" description="Disordered" evidence="8">
    <location>
        <begin position="216"/>
        <end position="235"/>
    </location>
</feature>
<dbReference type="GO" id="GO:0009617">
    <property type="term" value="P:response to bacterium"/>
    <property type="evidence" value="ECO:0007669"/>
    <property type="project" value="TreeGrafter"/>
</dbReference>
<dbReference type="PROSITE" id="PS50835">
    <property type="entry name" value="IG_LIKE"/>
    <property type="match status" value="1"/>
</dbReference>
<evidence type="ECO:0000259" key="10">
    <source>
        <dbReference type="PROSITE" id="PS50835"/>
    </source>
</evidence>
<protein>
    <recommendedName>
        <fullName evidence="10">Ig-like domain-containing protein</fullName>
    </recommendedName>
</protein>
<organism evidence="11 12">
    <name type="scientific">Monopterus albus</name>
    <name type="common">Swamp eel</name>
    <dbReference type="NCBI Taxonomy" id="43700"/>
    <lineage>
        <taxon>Eukaryota</taxon>
        <taxon>Metazoa</taxon>
        <taxon>Chordata</taxon>
        <taxon>Craniata</taxon>
        <taxon>Vertebrata</taxon>
        <taxon>Euteleostomi</taxon>
        <taxon>Actinopterygii</taxon>
        <taxon>Neopterygii</taxon>
        <taxon>Teleostei</taxon>
        <taxon>Neoteleostei</taxon>
        <taxon>Acanthomorphata</taxon>
        <taxon>Anabantaria</taxon>
        <taxon>Synbranchiformes</taxon>
        <taxon>Synbranchidae</taxon>
        <taxon>Monopterus</taxon>
    </lineage>
</organism>
<dbReference type="GO" id="GO:0005886">
    <property type="term" value="C:plasma membrane"/>
    <property type="evidence" value="ECO:0007669"/>
    <property type="project" value="UniProtKB-SubCell"/>
</dbReference>
<keyword evidence="9" id="KW-1133">Transmembrane helix</keyword>
<dbReference type="Gene3D" id="2.60.40.10">
    <property type="entry name" value="Immunoglobulins"/>
    <property type="match status" value="1"/>
</dbReference>
<feature type="compositionally biased region" description="Basic and acidic residues" evidence="8">
    <location>
        <begin position="224"/>
        <end position="235"/>
    </location>
</feature>
<keyword evidence="9" id="KW-0812">Transmembrane</keyword>
<dbReference type="InterPro" id="IPR013106">
    <property type="entry name" value="Ig_V-set"/>
</dbReference>
<keyword evidence="7" id="KW-0325">Glycoprotein</keyword>
<dbReference type="InterPro" id="IPR007110">
    <property type="entry name" value="Ig-like_dom"/>
</dbReference>
<dbReference type="Proteomes" id="UP000261600">
    <property type="component" value="Unplaced"/>
</dbReference>
<keyword evidence="2" id="KW-1003">Cell membrane</keyword>
<evidence type="ECO:0000256" key="1">
    <source>
        <dbReference type="ARBA" id="ARBA00004236"/>
    </source>
</evidence>
<dbReference type="InterPro" id="IPR052051">
    <property type="entry name" value="TCR_complex_component"/>
</dbReference>
<dbReference type="InterPro" id="IPR036179">
    <property type="entry name" value="Ig-like_dom_sf"/>
</dbReference>
<dbReference type="SUPFAM" id="SSF48726">
    <property type="entry name" value="Immunoglobulin"/>
    <property type="match status" value="1"/>
</dbReference>
<evidence type="ECO:0000256" key="6">
    <source>
        <dbReference type="ARBA" id="ARBA00023157"/>
    </source>
</evidence>
<dbReference type="SMART" id="SM00409">
    <property type="entry name" value="IG"/>
    <property type="match status" value="1"/>
</dbReference>
<reference evidence="11" key="2">
    <citation type="submission" date="2025-09" db="UniProtKB">
        <authorList>
            <consortium name="Ensembl"/>
        </authorList>
    </citation>
    <scope>IDENTIFICATION</scope>
</reference>
<dbReference type="InterPro" id="IPR013783">
    <property type="entry name" value="Ig-like_fold"/>
</dbReference>
<reference evidence="11" key="1">
    <citation type="submission" date="2025-08" db="UniProtKB">
        <authorList>
            <consortium name="Ensembl"/>
        </authorList>
    </citation>
    <scope>IDENTIFICATION</scope>
</reference>
<evidence type="ECO:0000256" key="3">
    <source>
        <dbReference type="ARBA" id="ARBA00022729"/>
    </source>
</evidence>
<proteinExistence type="predicted"/>
<dbReference type="AlphaFoldDB" id="A0A3Q3IHK8"/>
<evidence type="ECO:0000256" key="4">
    <source>
        <dbReference type="ARBA" id="ARBA00022859"/>
    </source>
</evidence>
<evidence type="ECO:0000313" key="12">
    <source>
        <dbReference type="Proteomes" id="UP000261600"/>
    </source>
</evidence>
<keyword evidence="4" id="KW-0391">Immunity</keyword>
<sequence length="235" mass="25921">MRLNLLIFVNITPIIIIDQWCSPTVCTTMTLTLVTAFLWTFSRISVSVSEFHTVEVQPGEEVTLTCSNFTSFPSHIHWFKLGSGSNTSRISSMFSSDSQALPCDGFPNGKFNMESNNTTLFLKIKPANLSDSGLYFCGFYVGGNPIIASATYLKVQGFSDLLSVILGGLTTILIIIIISLLVKIQKLHTAYEGRHNPQNENPDSDALHYAAVSFHPKANSSRRPASERELESHVV</sequence>
<keyword evidence="12" id="KW-1185">Reference proteome</keyword>
<feature type="domain" description="Ig-like" evidence="10">
    <location>
        <begin position="23"/>
        <end position="137"/>
    </location>
</feature>
<accession>A0A3Q3IHK8</accession>
<keyword evidence="3" id="KW-0732">Signal</keyword>
<evidence type="ECO:0000256" key="7">
    <source>
        <dbReference type="ARBA" id="ARBA00023180"/>
    </source>
</evidence>
<evidence type="ECO:0000256" key="9">
    <source>
        <dbReference type="SAM" id="Phobius"/>
    </source>
</evidence>
<evidence type="ECO:0000256" key="5">
    <source>
        <dbReference type="ARBA" id="ARBA00023136"/>
    </source>
</evidence>
<dbReference type="CDD" id="cd00099">
    <property type="entry name" value="IgV"/>
    <property type="match status" value="1"/>
</dbReference>
<name>A0A3Q3IHK8_MONAL</name>
<evidence type="ECO:0000256" key="8">
    <source>
        <dbReference type="SAM" id="MobiDB-lite"/>
    </source>
</evidence>
<dbReference type="PANTHER" id="PTHR19433:SF111">
    <property type="entry name" value="T CELL RECEPTOR ALPHA VARIABLE 4"/>
    <property type="match status" value="1"/>
</dbReference>
<feature type="transmembrane region" description="Helical" evidence="9">
    <location>
        <begin position="133"/>
        <end position="155"/>
    </location>
</feature>
<dbReference type="Ensembl" id="ENSMALT00000004139.1">
    <property type="protein sequence ID" value="ENSMALP00000004037.1"/>
    <property type="gene ID" value="ENSMALG00000002960.1"/>
</dbReference>
<dbReference type="GO" id="GO:0002376">
    <property type="term" value="P:immune system process"/>
    <property type="evidence" value="ECO:0007669"/>
    <property type="project" value="UniProtKB-KW"/>
</dbReference>
<dbReference type="Pfam" id="PF07686">
    <property type="entry name" value="V-set"/>
    <property type="match status" value="1"/>
</dbReference>
<keyword evidence="5 9" id="KW-0472">Membrane</keyword>